<sequence length="886" mass="98993">MKKLLSSFSAITLLTSLSFNAVACNIGEQSTHKYLSSLEDFDWSNGSTGYDLELKNLNNKAVLAESNTNINGEVINSQSNYVGSHFDFDQYNTNFKEGPSLIKQATTGAPINKIYAAGNFWSDFGVTSKARKYLRANSIWQWNDVSDIDYNYAKAIQPLLARSKTALKSVSSQDERLSFGDIRDHSRSNGSFQNTNNGTKNPFEKSVNNFQYRDYLFDWGQHGNISPPAADVIDAGHINGTPVFGLMFFSGYGGLTRAEMIDFLETNADGTYKLADTLIDMALDLGFDGWFYNDETNGGWPNGTVVPANYAYDLLKDFQAKKAKHQNPLAKNLKIIYYRDGGSLASINNTPNFTDYARMLDYVDILQNDFRVTPDMNKDYIASRNIDASKVHSLLETAAAYQYIGSYDWRQMVYGLDHTGEFEYDKNVYQSFSSFSGEGSGNFGSQAFQIANINGDLNEYDYRLKSWLFAQQVTNMYDNYMFTGLNGGLSESDTGSKSTSGINTRNMLYADPRIETPNSPLEPGSITYRDLFDYEVNAGLISKSYGIGSLIQEYTPITDEEIDGVANTPLIESSFSLGNGTKFLTRDKLGNVLQTVSDYPWTNRRLTSTLPTYTWDIKKTGENKVLPIDAKVNGFYDYYHPYQKGNSLAIGGKVLPDGSVTNAEFAPNSNYDWNIMGANISKSGYETSFVFSAFDETTGEVVEDVANSVQVLATYTNDGENKIAEVLGTPQKLAAGWYKIEVPISASTSKKLAKLGLRFNSKVNGNFKFNVGHFTFKKSSQTSNTELPEISNITSELSVIRSKNNVNVRLAWTSNAVDIDYYEIYYHYDNKYYRVNETSNTEVFVAELPIRGNKMQFGVIPVSKNGNQGEMKLINLDYSNYSNLIT</sequence>
<dbReference type="PANTHER" id="PTHR13246">
    <property type="entry name" value="ENDO BETA N-ACETYLGLUCOSAMINIDASE"/>
    <property type="match status" value="1"/>
</dbReference>
<dbReference type="PANTHER" id="PTHR13246:SF1">
    <property type="entry name" value="CYTOSOLIC ENDO-BETA-N-ACETYLGLUCOSAMINIDASE"/>
    <property type="match status" value="1"/>
</dbReference>
<keyword evidence="2" id="KW-0732">Signal</keyword>
<evidence type="ECO:0000256" key="2">
    <source>
        <dbReference type="SAM" id="SignalP"/>
    </source>
</evidence>
<dbReference type="EMBL" id="CP024870">
    <property type="protein sequence ID" value="ATX70561.1"/>
    <property type="molecule type" value="Genomic_DNA"/>
</dbReference>
<dbReference type="RefSeq" id="WP_157795120.1">
    <property type="nucleotide sequence ID" value="NZ_CP024870.1"/>
</dbReference>
<evidence type="ECO:0000256" key="1">
    <source>
        <dbReference type="SAM" id="MobiDB-lite"/>
    </source>
</evidence>
<dbReference type="InterPro" id="IPR032979">
    <property type="entry name" value="ENGase"/>
</dbReference>
<feature type="region of interest" description="Disordered" evidence="1">
    <location>
        <begin position="180"/>
        <end position="203"/>
    </location>
</feature>
<feature type="domain" description="Endo-beta-N-acetylglucosaminidase D-like D2" evidence="4">
    <location>
        <begin position="799"/>
        <end position="878"/>
    </location>
</feature>
<evidence type="ECO:0000259" key="3">
    <source>
        <dbReference type="Pfam" id="PF03644"/>
    </source>
</evidence>
<feature type="compositionally biased region" description="Polar residues" evidence="1">
    <location>
        <begin position="188"/>
        <end position="203"/>
    </location>
</feature>
<gene>
    <name evidence="5" type="ORF">SCLAR_v1c02310</name>
</gene>
<reference evidence="5 6" key="1">
    <citation type="submission" date="2017-11" db="EMBL/GenBank/DDBJ databases">
        <title>Complete genome sequence of Spiroplasma clarkii CN-5 (DSM 19994).</title>
        <authorList>
            <person name="Tsai Y.-M."/>
            <person name="Chang A."/>
            <person name="Lo W.-S."/>
            <person name="Kuo C.-H."/>
        </authorList>
    </citation>
    <scope>NUCLEOTIDE SEQUENCE [LARGE SCALE GENOMIC DNA]</scope>
    <source>
        <strain evidence="5 6">CN-5</strain>
    </source>
</reference>
<proteinExistence type="predicted"/>
<organism evidence="5 6">
    <name type="scientific">Spiroplasma clarkii</name>
    <dbReference type="NCBI Taxonomy" id="2139"/>
    <lineage>
        <taxon>Bacteria</taxon>
        <taxon>Bacillati</taxon>
        <taxon>Mycoplasmatota</taxon>
        <taxon>Mollicutes</taxon>
        <taxon>Entomoplasmatales</taxon>
        <taxon>Spiroplasmataceae</taxon>
        <taxon>Spiroplasma</taxon>
    </lineage>
</organism>
<evidence type="ECO:0000313" key="5">
    <source>
        <dbReference type="EMBL" id="ATX70561.1"/>
    </source>
</evidence>
<dbReference type="InterPro" id="IPR054110">
    <property type="entry name" value="EndoD-like_D2"/>
</dbReference>
<dbReference type="GO" id="GO:0033925">
    <property type="term" value="F:mannosyl-glycoprotein endo-beta-N-acetylglucosaminidase activity"/>
    <property type="evidence" value="ECO:0007669"/>
    <property type="project" value="InterPro"/>
</dbReference>
<feature type="domain" description="Cytosolic endo-beta-N-acetylglucosaminidase TIM barrel" evidence="3">
    <location>
        <begin position="197"/>
        <end position="338"/>
    </location>
</feature>
<protein>
    <submittedName>
        <fullName evidence="5">Uncharacterized protein</fullName>
    </submittedName>
</protein>
<feature type="signal peptide" evidence="2">
    <location>
        <begin position="1"/>
        <end position="23"/>
    </location>
</feature>
<dbReference type="Pfam" id="PF03644">
    <property type="entry name" value="Glyco_hydro_85"/>
    <property type="match status" value="1"/>
</dbReference>
<evidence type="ECO:0000259" key="4">
    <source>
        <dbReference type="Pfam" id="PF21910"/>
    </source>
</evidence>
<name>A0A2K8KK44_9MOLU</name>
<dbReference type="Gene3D" id="2.60.120.260">
    <property type="entry name" value="Galactose-binding domain-like"/>
    <property type="match status" value="1"/>
</dbReference>
<dbReference type="Pfam" id="PF21910">
    <property type="entry name" value="GH85_C"/>
    <property type="match status" value="1"/>
</dbReference>
<feature type="chain" id="PRO_5014622796" evidence="2">
    <location>
        <begin position="24"/>
        <end position="886"/>
    </location>
</feature>
<keyword evidence="6" id="KW-1185">Reference proteome</keyword>
<dbReference type="InterPro" id="IPR013783">
    <property type="entry name" value="Ig-like_fold"/>
</dbReference>
<dbReference type="InterPro" id="IPR005201">
    <property type="entry name" value="TIM_ENGase"/>
</dbReference>
<dbReference type="AlphaFoldDB" id="A0A2K8KK44"/>
<dbReference type="Gene3D" id="3.20.20.80">
    <property type="entry name" value="Glycosidases"/>
    <property type="match status" value="1"/>
</dbReference>
<dbReference type="Gene3D" id="2.60.40.10">
    <property type="entry name" value="Immunoglobulins"/>
    <property type="match status" value="1"/>
</dbReference>
<dbReference type="GO" id="GO:0005829">
    <property type="term" value="C:cytosol"/>
    <property type="evidence" value="ECO:0007669"/>
    <property type="project" value="UniProtKB-SubCell"/>
</dbReference>
<dbReference type="Proteomes" id="UP000231179">
    <property type="component" value="Chromosome"/>
</dbReference>
<accession>A0A2K8KK44</accession>
<evidence type="ECO:0000313" key="6">
    <source>
        <dbReference type="Proteomes" id="UP000231179"/>
    </source>
</evidence>